<feature type="compositionally biased region" description="Low complexity" evidence="1">
    <location>
        <begin position="60"/>
        <end position="76"/>
    </location>
</feature>
<feature type="compositionally biased region" description="Acidic residues" evidence="1">
    <location>
        <begin position="85"/>
        <end position="98"/>
    </location>
</feature>
<reference evidence="2 3" key="1">
    <citation type="submission" date="2022-07" db="EMBL/GenBank/DDBJ databases">
        <title>Genome-wide signatures of adaptation to extreme environments.</title>
        <authorList>
            <person name="Cho C.H."/>
            <person name="Yoon H.S."/>
        </authorList>
    </citation>
    <scope>NUCLEOTIDE SEQUENCE [LARGE SCALE GENOMIC DNA]</scope>
    <source>
        <strain evidence="2 3">DBV 063 E5</strain>
    </source>
</reference>
<feature type="compositionally biased region" description="Low complexity" evidence="1">
    <location>
        <begin position="182"/>
        <end position="197"/>
    </location>
</feature>
<protein>
    <submittedName>
        <fullName evidence="2">Uncharacterized protein</fullName>
    </submittedName>
</protein>
<name>A0AAV9IYJ8_CYACA</name>
<accession>A0AAV9IYJ8</accession>
<evidence type="ECO:0000313" key="3">
    <source>
        <dbReference type="Proteomes" id="UP001301350"/>
    </source>
</evidence>
<evidence type="ECO:0000256" key="1">
    <source>
        <dbReference type="SAM" id="MobiDB-lite"/>
    </source>
</evidence>
<dbReference type="Proteomes" id="UP001301350">
    <property type="component" value="Unassembled WGS sequence"/>
</dbReference>
<gene>
    <name evidence="2" type="ORF">CDCA_CDCA12G3413</name>
</gene>
<feature type="region of interest" description="Disordered" evidence="1">
    <location>
        <begin position="182"/>
        <end position="238"/>
    </location>
</feature>
<organism evidence="2 3">
    <name type="scientific">Cyanidium caldarium</name>
    <name type="common">Red alga</name>
    <dbReference type="NCBI Taxonomy" id="2771"/>
    <lineage>
        <taxon>Eukaryota</taxon>
        <taxon>Rhodophyta</taxon>
        <taxon>Bangiophyceae</taxon>
        <taxon>Cyanidiales</taxon>
        <taxon>Cyanidiaceae</taxon>
        <taxon>Cyanidium</taxon>
    </lineage>
</organism>
<evidence type="ECO:0000313" key="2">
    <source>
        <dbReference type="EMBL" id="KAK4537388.1"/>
    </source>
</evidence>
<sequence>MNECADARGMDRVQCFSHGEVAGRVWRGGVRARVDGRPLVALRAKAVTNESEGGDESEPSSESGSASGSGSETDVSSGGGSDTGSEWDDSDGGGGEDEAVVFDLVPDAGGRFHTVRYGERERVEAMAAAPVLEMGALRLGAGGMRRERPRPPPIRTGQGALPPDESIILPPIVSAAALASATSSTSTTTTTTNSTLTGAPGSGRSGVSPAPRSPWPPAAAAAALKRHPNGGNAARSHSVPLVYHSPSDTAIGPGEVMVPLQHRLPAHRATVLYAFPSWTADGASPRALSVEPSTPSPSGAVAAAAAAAMAVGSVVSPRRPRAPWRWDPAIAMAFSLDKRNSARDVTAATDHSWTPPVMSHVELAQLLGQAIGAVAVASTTGTEAATTPLSYLREVVSCVQDGKAYAADVYDLLRHRGHLYRCVHEQLEAAHRALLLVLWLVLEGPIGCLAEAILNGMEEYCAALAEHWQTTSAKATDSIECGGEAQAAVLAKLAAYLAGKLHFHGTYTAFESNYALDRFLRRYQLEQADAVRAPVNRQLAERVFSSDAAVDLLAVLHQLLDAHLELEMQRSAESPTTPLDASSMSISALTMLVSLMAQDAANLYDTLLCCLSRLHPASATRVTALLRLPQPTASPRIRNELAVVLQELCVHLRVLFTRVTEAGLVTDLPTVPYQLLIPAPEASFIESRFPRTIVCRFTRFRYLHEALTPQHLNEALAA</sequence>
<comment type="caution">
    <text evidence="2">The sequence shown here is derived from an EMBL/GenBank/DDBJ whole genome shotgun (WGS) entry which is preliminary data.</text>
</comment>
<dbReference type="EMBL" id="JANCYW010000012">
    <property type="protein sequence ID" value="KAK4537388.1"/>
    <property type="molecule type" value="Genomic_DNA"/>
</dbReference>
<proteinExistence type="predicted"/>
<dbReference type="AlphaFoldDB" id="A0AAV9IYJ8"/>
<keyword evidence="3" id="KW-1185">Reference proteome</keyword>
<feature type="region of interest" description="Disordered" evidence="1">
    <location>
        <begin position="143"/>
        <end position="163"/>
    </location>
</feature>
<feature type="region of interest" description="Disordered" evidence="1">
    <location>
        <begin position="45"/>
        <end position="98"/>
    </location>
</feature>